<comment type="similarity">
    <text evidence="3">Belongs to the CENP-O/MCM21 family.</text>
</comment>
<evidence type="ECO:0000256" key="6">
    <source>
        <dbReference type="ARBA" id="ARBA00023328"/>
    </source>
</evidence>
<name>A0A9W9KR52_9EURO</name>
<accession>A0A9W9KR52</accession>
<dbReference type="OrthoDB" id="10050372at2759"/>
<feature type="compositionally biased region" description="Polar residues" evidence="7">
    <location>
        <begin position="1"/>
        <end position="10"/>
    </location>
</feature>
<evidence type="ECO:0000313" key="9">
    <source>
        <dbReference type="Proteomes" id="UP001149165"/>
    </source>
</evidence>
<reference evidence="8" key="2">
    <citation type="journal article" date="2023" name="IMA Fungus">
        <title>Comparative genomic study of the Penicillium genus elucidates a diverse pangenome and 15 lateral gene transfer events.</title>
        <authorList>
            <person name="Petersen C."/>
            <person name="Sorensen T."/>
            <person name="Nielsen M.R."/>
            <person name="Sondergaard T.E."/>
            <person name="Sorensen J.L."/>
            <person name="Fitzpatrick D.A."/>
            <person name="Frisvad J.C."/>
            <person name="Nielsen K.L."/>
        </authorList>
    </citation>
    <scope>NUCLEOTIDE SEQUENCE</scope>
    <source>
        <strain evidence="8">IBT 30069</strain>
    </source>
</reference>
<dbReference type="Pfam" id="PF09496">
    <property type="entry name" value="CENP-O"/>
    <property type="match status" value="1"/>
</dbReference>
<feature type="compositionally biased region" description="Basic residues" evidence="7">
    <location>
        <begin position="31"/>
        <end position="40"/>
    </location>
</feature>
<gene>
    <name evidence="8" type="ORF">N7456_000660</name>
</gene>
<proteinExistence type="inferred from homology"/>
<evidence type="ECO:0000256" key="5">
    <source>
        <dbReference type="ARBA" id="ARBA00023242"/>
    </source>
</evidence>
<dbReference type="Proteomes" id="UP001149165">
    <property type="component" value="Unassembled WGS sequence"/>
</dbReference>
<dbReference type="EMBL" id="JAPQKH010000001">
    <property type="protein sequence ID" value="KAJ5116312.1"/>
    <property type="molecule type" value="Genomic_DNA"/>
</dbReference>
<evidence type="ECO:0000256" key="1">
    <source>
        <dbReference type="ARBA" id="ARBA00004123"/>
    </source>
</evidence>
<protein>
    <submittedName>
        <fullName evidence="8">Centromere protein Cenp-O</fullName>
    </submittedName>
</protein>
<dbReference type="InterPro" id="IPR018464">
    <property type="entry name" value="CENP-O"/>
</dbReference>
<dbReference type="GO" id="GO:0031511">
    <property type="term" value="C:Mis6-Sim4 complex"/>
    <property type="evidence" value="ECO:0007669"/>
    <property type="project" value="TreeGrafter"/>
</dbReference>
<dbReference type="PANTHER" id="PTHR14582">
    <property type="entry name" value="INNER KINETOCHORE SUBUNIT MAL2"/>
    <property type="match status" value="1"/>
</dbReference>
<dbReference type="AlphaFoldDB" id="A0A9W9KR52"/>
<evidence type="ECO:0000313" key="8">
    <source>
        <dbReference type="EMBL" id="KAJ5116312.1"/>
    </source>
</evidence>
<dbReference type="GO" id="GO:0005634">
    <property type="term" value="C:nucleus"/>
    <property type="evidence" value="ECO:0007669"/>
    <property type="project" value="UniProtKB-SubCell"/>
</dbReference>
<feature type="region of interest" description="Disordered" evidence="7">
    <location>
        <begin position="251"/>
        <end position="272"/>
    </location>
</feature>
<keyword evidence="9" id="KW-1185">Reference proteome</keyword>
<sequence>MNTRANSGTPDPQAAHLDNEIASIRTESKHPAYHNTKHKAERTNSNKSQVQNLKRRKRFLSSSLLASKNIQPLLSKPLTSLHTELSPLAEAADTHSETNHYRIAFGTTAFPFKDPSPSAPSENLLGIRIDVSTRNGRFAKPYYVLLRRERVKAQAEKQLRVHRHTIPGFISVAKLEGFYLPSAFAGRGVEVADSEGSEEEAEAETGPMKQKKVSVRRQDLRGFVRELRRELTAWHLRCDAVDLLRERLGLSEDENSGSGSRSGSADRLSPESKAGIVSLAATTSETRYVRLEWEDGRVGRFKLTNTGVVERAVVIGDLGRDKQVEDAMTGAGGRIESLLERLRKHAPSPISP</sequence>
<organism evidence="8 9">
    <name type="scientific">Penicillium angulare</name>
    <dbReference type="NCBI Taxonomy" id="116970"/>
    <lineage>
        <taxon>Eukaryota</taxon>
        <taxon>Fungi</taxon>
        <taxon>Dikarya</taxon>
        <taxon>Ascomycota</taxon>
        <taxon>Pezizomycotina</taxon>
        <taxon>Eurotiomycetes</taxon>
        <taxon>Eurotiomycetidae</taxon>
        <taxon>Eurotiales</taxon>
        <taxon>Aspergillaceae</taxon>
        <taxon>Penicillium</taxon>
    </lineage>
</organism>
<dbReference type="PANTHER" id="PTHR14582:SF1">
    <property type="entry name" value="CENTROMERE PROTEIN O"/>
    <property type="match status" value="1"/>
</dbReference>
<keyword evidence="4" id="KW-0158">Chromosome</keyword>
<keyword evidence="6" id="KW-0137">Centromere</keyword>
<evidence type="ECO:0000256" key="4">
    <source>
        <dbReference type="ARBA" id="ARBA00022454"/>
    </source>
</evidence>
<evidence type="ECO:0000256" key="3">
    <source>
        <dbReference type="ARBA" id="ARBA00007321"/>
    </source>
</evidence>
<evidence type="ECO:0000256" key="2">
    <source>
        <dbReference type="ARBA" id="ARBA00004584"/>
    </source>
</evidence>
<evidence type="ECO:0000256" key="7">
    <source>
        <dbReference type="SAM" id="MobiDB-lite"/>
    </source>
</evidence>
<comment type="caution">
    <text evidence="8">The sequence shown here is derived from an EMBL/GenBank/DDBJ whole genome shotgun (WGS) entry which is preliminary data.</text>
</comment>
<keyword evidence="5" id="KW-0539">Nucleus</keyword>
<reference evidence="8" key="1">
    <citation type="submission" date="2022-11" db="EMBL/GenBank/DDBJ databases">
        <authorList>
            <person name="Petersen C."/>
        </authorList>
    </citation>
    <scope>NUCLEOTIDE SEQUENCE</scope>
    <source>
        <strain evidence="8">IBT 30069</strain>
    </source>
</reference>
<comment type="subcellular location">
    <subcellularLocation>
        <location evidence="2">Chromosome</location>
        <location evidence="2">Centromere</location>
    </subcellularLocation>
    <subcellularLocation>
        <location evidence="1">Nucleus</location>
    </subcellularLocation>
</comment>
<feature type="region of interest" description="Disordered" evidence="7">
    <location>
        <begin position="1"/>
        <end position="51"/>
    </location>
</feature>